<evidence type="ECO:0000313" key="1">
    <source>
        <dbReference type="EMBL" id="VVC29839.1"/>
    </source>
</evidence>
<dbReference type="AlphaFoldDB" id="A0A5E4MEE1"/>
<gene>
    <name evidence="1" type="ORF">CINCED_3A021217</name>
</gene>
<sequence>MLLFRKALHQNISEVSNVKELVELLIAKNNCNDTECSGSSYSFKTAQRSFPKLKLVKHCLRSSMAQARLTNLNLQSIENERIRSLNINTLVEKFATKNARSQKFIITIYFLE</sequence>
<name>A0A5E4MEE1_9HEMI</name>
<dbReference type="OrthoDB" id="6619433at2759"/>
<evidence type="ECO:0000313" key="2">
    <source>
        <dbReference type="Proteomes" id="UP000325440"/>
    </source>
</evidence>
<dbReference type="EMBL" id="CABPRJ010000500">
    <property type="protein sequence ID" value="VVC29839.1"/>
    <property type="molecule type" value="Genomic_DNA"/>
</dbReference>
<proteinExistence type="predicted"/>
<protein>
    <submittedName>
        <fullName evidence="1">Uncharacterized protein</fullName>
    </submittedName>
</protein>
<accession>A0A5E4MEE1</accession>
<organism evidence="1 2">
    <name type="scientific">Cinara cedri</name>
    <dbReference type="NCBI Taxonomy" id="506608"/>
    <lineage>
        <taxon>Eukaryota</taxon>
        <taxon>Metazoa</taxon>
        <taxon>Ecdysozoa</taxon>
        <taxon>Arthropoda</taxon>
        <taxon>Hexapoda</taxon>
        <taxon>Insecta</taxon>
        <taxon>Pterygota</taxon>
        <taxon>Neoptera</taxon>
        <taxon>Paraneoptera</taxon>
        <taxon>Hemiptera</taxon>
        <taxon>Sternorrhyncha</taxon>
        <taxon>Aphidomorpha</taxon>
        <taxon>Aphidoidea</taxon>
        <taxon>Aphididae</taxon>
        <taxon>Lachninae</taxon>
        <taxon>Cinara</taxon>
    </lineage>
</organism>
<dbReference type="Proteomes" id="UP000325440">
    <property type="component" value="Unassembled WGS sequence"/>
</dbReference>
<reference evidence="1 2" key="1">
    <citation type="submission" date="2019-08" db="EMBL/GenBank/DDBJ databases">
        <authorList>
            <person name="Alioto T."/>
            <person name="Alioto T."/>
            <person name="Gomez Garrido J."/>
        </authorList>
    </citation>
    <scope>NUCLEOTIDE SEQUENCE [LARGE SCALE GENOMIC DNA]</scope>
</reference>
<keyword evidence="2" id="KW-1185">Reference proteome</keyword>